<feature type="binding site" evidence="7">
    <location>
        <position position="321"/>
    </location>
    <ligand>
        <name>N-formimidoyl-L-glutamate</name>
        <dbReference type="ChEBI" id="CHEBI:58928"/>
    </ligand>
</feature>
<dbReference type="STRING" id="1705562.AMS69_07830"/>
<evidence type="ECO:0000313" key="11">
    <source>
        <dbReference type="Proteomes" id="UP000037729"/>
    </source>
</evidence>
<dbReference type="InterPro" id="IPR054418">
    <property type="entry name" value="MQNX/HUTI_composite_N"/>
</dbReference>
<evidence type="ECO:0000256" key="6">
    <source>
        <dbReference type="ARBA" id="ARBA00023004"/>
    </source>
</evidence>
<feature type="binding site" evidence="7">
    <location>
        <position position="245"/>
    </location>
    <ligand>
        <name>Zn(2+)</name>
        <dbReference type="ChEBI" id="CHEBI:29105"/>
    </ligand>
</feature>
<dbReference type="OrthoDB" id="24954at2157"/>
<evidence type="ECO:0000256" key="5">
    <source>
        <dbReference type="ARBA" id="ARBA00022833"/>
    </source>
</evidence>
<feature type="domain" description="Aminodeoxyfutalosine deaminase/Imidazolonepropionase-like composite" evidence="9">
    <location>
        <begin position="31"/>
        <end position="54"/>
    </location>
</feature>
<dbReference type="Proteomes" id="UP000037729">
    <property type="component" value="Unassembled WGS sequence"/>
</dbReference>
<feature type="binding site" evidence="7">
    <location>
        <position position="319"/>
    </location>
    <ligand>
        <name>Zn(2+)</name>
        <dbReference type="ChEBI" id="CHEBI:29105"/>
    </ligand>
</feature>
<feature type="binding site" evidence="7">
    <location>
        <position position="182"/>
    </location>
    <ligand>
        <name>4-imidazolone-5-propanoate</name>
        <dbReference type="ChEBI" id="CHEBI:77893"/>
    </ligand>
</feature>
<keyword evidence="2 7" id="KW-0479">Metal-binding</keyword>
<gene>
    <name evidence="7" type="primary">hutI</name>
    <name evidence="10" type="ORF">AMS69_07830</name>
</gene>
<dbReference type="AlphaFoldDB" id="A0A0M9AKD6"/>
<keyword evidence="3 7" id="KW-0378">Hydrolase</keyword>
<proteinExistence type="inferred from homology"/>
<dbReference type="InterPro" id="IPR032466">
    <property type="entry name" value="Metal_Hydrolase"/>
</dbReference>
<evidence type="ECO:0000256" key="1">
    <source>
        <dbReference type="ARBA" id="ARBA00012864"/>
    </source>
</evidence>
<reference evidence="10 11" key="1">
    <citation type="submission" date="2015-08" db="EMBL/GenBank/DDBJ databases">
        <title>Genomes of Isolates from Cabo Rojo, PR.</title>
        <authorList>
            <person name="Sanchez-Nieves R.L."/>
            <person name="Montalvo-Rodriguez R."/>
        </authorList>
    </citation>
    <scope>NUCLEOTIDE SEQUENCE [LARGE SCALE GENOMIC DNA]</scope>
    <source>
        <strain evidence="10 11">SL3</strain>
    </source>
</reference>
<dbReference type="EMBL" id="LIUF01000002">
    <property type="protein sequence ID" value="KOX93819.1"/>
    <property type="molecule type" value="Genomic_DNA"/>
</dbReference>
<evidence type="ECO:0000313" key="10">
    <source>
        <dbReference type="EMBL" id="KOX93819.1"/>
    </source>
</evidence>
<dbReference type="EC" id="3.5.2.7" evidence="1 7"/>
<evidence type="ECO:0000256" key="2">
    <source>
        <dbReference type="ARBA" id="ARBA00022723"/>
    </source>
</evidence>
<organism evidence="10 11">
    <name type="scientific">Haloarcula rubripromontorii</name>
    <dbReference type="NCBI Taxonomy" id="1705562"/>
    <lineage>
        <taxon>Archaea</taxon>
        <taxon>Methanobacteriati</taxon>
        <taxon>Methanobacteriota</taxon>
        <taxon>Stenosarchaea group</taxon>
        <taxon>Halobacteria</taxon>
        <taxon>Halobacteriales</taxon>
        <taxon>Haloarculaceae</taxon>
        <taxon>Haloarcula</taxon>
    </lineage>
</organism>
<comment type="pathway">
    <text evidence="7">Amino-acid degradation; L-histidine degradation into L-glutamate; N-formimidoyl-L-glutamate from L-histidine: step 3/3.</text>
</comment>
<dbReference type="UniPathway" id="UPA00379">
    <property type="reaction ID" value="UER00551"/>
</dbReference>
<feature type="binding site" evidence="7">
    <location>
        <position position="248"/>
    </location>
    <ligand>
        <name>4-imidazolone-5-propanoate</name>
        <dbReference type="ChEBI" id="CHEBI:77893"/>
    </ligand>
</feature>
<feature type="binding site" evidence="7">
    <location>
        <position position="86"/>
    </location>
    <ligand>
        <name>4-imidazolone-5-propanoate</name>
        <dbReference type="ChEBI" id="CHEBI:77893"/>
    </ligand>
</feature>
<keyword evidence="4 7" id="KW-0369">Histidine metabolism</keyword>
<comment type="similarity">
    <text evidence="7">Belongs to the metallo-dependent hydrolases superfamily. HutI family.</text>
</comment>
<dbReference type="GO" id="GO:0005737">
    <property type="term" value="C:cytoplasm"/>
    <property type="evidence" value="ECO:0007669"/>
    <property type="project" value="UniProtKB-SubCell"/>
</dbReference>
<feature type="binding site" evidence="7">
    <location>
        <position position="79"/>
    </location>
    <ligand>
        <name>Zn(2+)</name>
        <dbReference type="ChEBI" id="CHEBI:29105"/>
    </ligand>
</feature>
<dbReference type="SUPFAM" id="SSF51338">
    <property type="entry name" value="Composite domain of metallo-dependent hydrolases"/>
    <property type="match status" value="1"/>
</dbReference>
<feature type="binding site" evidence="7">
    <location>
        <position position="77"/>
    </location>
    <ligand>
        <name>Zn(2+)</name>
        <dbReference type="ChEBI" id="CHEBI:29105"/>
    </ligand>
</feature>
<accession>A0A0M9AKD6</accession>
<dbReference type="Pfam" id="PF22039">
    <property type="entry name" value="HUTI_composite_bact"/>
    <property type="match status" value="1"/>
</dbReference>
<feature type="binding site" evidence="7">
    <location>
        <position position="149"/>
    </location>
    <ligand>
        <name>N-formimidoyl-L-glutamate</name>
        <dbReference type="ChEBI" id="CHEBI:58928"/>
    </ligand>
</feature>
<dbReference type="GO" id="GO:0008270">
    <property type="term" value="F:zinc ion binding"/>
    <property type="evidence" value="ECO:0007669"/>
    <property type="project" value="UniProtKB-UniRule"/>
</dbReference>
<evidence type="ECO:0000256" key="4">
    <source>
        <dbReference type="ARBA" id="ARBA00022808"/>
    </source>
</evidence>
<dbReference type="InterPro" id="IPR011059">
    <property type="entry name" value="Metal-dep_hydrolase_composite"/>
</dbReference>
<comment type="catalytic activity">
    <reaction evidence="7">
        <text>4-imidazolone-5-propanoate + H2O = N-formimidoyl-L-glutamate</text>
        <dbReference type="Rhea" id="RHEA:23660"/>
        <dbReference type="ChEBI" id="CHEBI:15377"/>
        <dbReference type="ChEBI" id="CHEBI:58928"/>
        <dbReference type="ChEBI" id="CHEBI:77893"/>
        <dbReference type="EC" id="3.5.2.7"/>
    </reaction>
</comment>
<dbReference type="Gene3D" id="2.30.40.10">
    <property type="entry name" value="Urease, subunit C, domain 1"/>
    <property type="match status" value="1"/>
</dbReference>
<protein>
    <recommendedName>
        <fullName evidence="1 7">Imidazolonepropionase</fullName>
        <ecNumber evidence="1 7">3.5.2.7</ecNumber>
    </recommendedName>
    <alternativeName>
        <fullName evidence="7">Imidazolone-5-propionate hydrolase</fullName>
    </alternativeName>
</protein>
<feature type="binding site" evidence="7">
    <location>
        <position position="245"/>
    </location>
    <ligand>
        <name>Fe(3+)</name>
        <dbReference type="ChEBI" id="CHEBI:29034"/>
    </ligand>
</feature>
<comment type="cofactor">
    <cofactor evidence="7">
        <name>Zn(2+)</name>
        <dbReference type="ChEBI" id="CHEBI:29105"/>
    </cofactor>
    <cofactor evidence="7">
        <name>Fe(3+)</name>
        <dbReference type="ChEBI" id="CHEBI:29034"/>
    </cofactor>
    <text evidence="7">Binds 1 zinc or iron ion per subunit.</text>
</comment>
<dbReference type="RefSeq" id="WP_053967504.1">
    <property type="nucleotide sequence ID" value="NZ_LIUF01000002.1"/>
</dbReference>
<dbReference type="InterPro" id="IPR006680">
    <property type="entry name" value="Amidohydro-rel"/>
</dbReference>
<dbReference type="FunFam" id="3.20.20.140:FF:000007">
    <property type="entry name" value="Imidazolonepropionase"/>
    <property type="match status" value="1"/>
</dbReference>
<feature type="binding site" evidence="7">
    <location>
        <position position="319"/>
    </location>
    <ligand>
        <name>Fe(3+)</name>
        <dbReference type="ChEBI" id="CHEBI:29034"/>
    </ligand>
</feature>
<comment type="function">
    <text evidence="7">Catalyzes the hydrolytic cleavage of the carbon-nitrogen bond in imidazolone-5-propanoate to yield N-formimidoyl-L-glutamate. It is the third step in the universal histidine degradation pathway.</text>
</comment>
<dbReference type="HAMAP" id="MF_00372">
    <property type="entry name" value="HutI"/>
    <property type="match status" value="1"/>
</dbReference>
<comment type="subcellular location">
    <subcellularLocation>
        <location evidence="7">Cytoplasm</location>
    </subcellularLocation>
</comment>
<feature type="domain" description="Amidohydrolase-related" evidence="8">
    <location>
        <begin position="69"/>
        <end position="406"/>
    </location>
</feature>
<dbReference type="GO" id="GO:0019557">
    <property type="term" value="P:L-histidine catabolic process to glutamate and formate"/>
    <property type="evidence" value="ECO:0007669"/>
    <property type="project" value="UniProtKB-UniPathway"/>
</dbReference>
<dbReference type="GO" id="GO:0050480">
    <property type="term" value="F:imidazolonepropionase activity"/>
    <property type="evidence" value="ECO:0007669"/>
    <property type="project" value="UniProtKB-UniRule"/>
</dbReference>
<dbReference type="CDD" id="cd01296">
    <property type="entry name" value="Imidazolone-5PH"/>
    <property type="match status" value="1"/>
</dbReference>
<sequence length="420" mass="43155">MTALDAVVYGAAELVAGPAADGGSLETYEDGAVAIVDGTIAAVGPTTEVTAEYPPENAGHAVDADGQAVVPGFVDPHTHALFAGDRADEFAAKLRGKSYQDILAEGGGILRTVRAVRDADEETLLSNLLAHLDTMLAHGTTTVEVKSGYGLDTETELRMLRVIDSADDIHPVDVVPTFMGAHAVPEGWDTDDYTAAVVSEQLPAVASQGIAEFCDVFCEEGVFSVAQSRRVLEAGAAAGLTPKVHAEELAHIGGTQLAADVGAASADHLLHATDDDIDALVESGVTPVLLPGTAFGLGAEYADAEAFLDAGASVAVATDFNPNCHSHSMGFALSLACVEMGLTPAEALIAGTNHAALALDRTDGLGTLRKGAPGDIVVLAAPSHVHIPYQYGTNVVDTVLKDGSVVSTPTHESYDRGVKS</sequence>
<keyword evidence="7" id="KW-0963">Cytoplasm</keyword>
<evidence type="ECO:0000256" key="7">
    <source>
        <dbReference type="HAMAP-Rule" id="MF_00372"/>
    </source>
</evidence>
<evidence type="ECO:0000259" key="9">
    <source>
        <dbReference type="Pfam" id="PF22039"/>
    </source>
</evidence>
<name>A0A0M9AKD6_9EURY</name>
<keyword evidence="5 7" id="KW-0862">Zinc</keyword>
<comment type="caution">
    <text evidence="10">The sequence shown here is derived from an EMBL/GenBank/DDBJ whole genome shotgun (WGS) entry which is preliminary data.</text>
</comment>
<feature type="binding site" evidence="7">
    <location>
        <position position="149"/>
    </location>
    <ligand>
        <name>4-imidazolone-5-propanoate</name>
        <dbReference type="ChEBI" id="CHEBI:77893"/>
    </ligand>
</feature>
<dbReference type="NCBIfam" id="TIGR01224">
    <property type="entry name" value="hutI"/>
    <property type="match status" value="1"/>
</dbReference>
<feature type="binding site" evidence="7">
    <location>
        <position position="77"/>
    </location>
    <ligand>
        <name>Fe(3+)</name>
        <dbReference type="ChEBI" id="CHEBI:29034"/>
    </ligand>
</feature>
<dbReference type="GO" id="GO:0019556">
    <property type="term" value="P:L-histidine catabolic process to glutamate and formamide"/>
    <property type="evidence" value="ECO:0007669"/>
    <property type="project" value="UniProtKB-UniRule"/>
</dbReference>
<dbReference type="InterPro" id="IPR005920">
    <property type="entry name" value="HutI"/>
</dbReference>
<dbReference type="PATRIC" id="fig|1705562.3.peg.2638"/>
<dbReference type="Pfam" id="PF01979">
    <property type="entry name" value="Amidohydro_1"/>
    <property type="match status" value="1"/>
</dbReference>
<keyword evidence="6 7" id="KW-0408">Iron</keyword>
<dbReference type="GO" id="GO:0005506">
    <property type="term" value="F:iron ion binding"/>
    <property type="evidence" value="ECO:0007669"/>
    <property type="project" value="UniProtKB-UniRule"/>
</dbReference>
<dbReference type="SUPFAM" id="SSF51556">
    <property type="entry name" value="Metallo-dependent hydrolases"/>
    <property type="match status" value="1"/>
</dbReference>
<feature type="binding site" evidence="7">
    <location>
        <position position="79"/>
    </location>
    <ligand>
        <name>Fe(3+)</name>
        <dbReference type="ChEBI" id="CHEBI:29034"/>
    </ligand>
</feature>
<evidence type="ECO:0000256" key="3">
    <source>
        <dbReference type="ARBA" id="ARBA00022801"/>
    </source>
</evidence>
<comment type="caution">
    <text evidence="7">Lacks conserved residue(s) required for the propagation of feature annotation.</text>
</comment>
<evidence type="ECO:0000259" key="8">
    <source>
        <dbReference type="Pfam" id="PF01979"/>
    </source>
</evidence>
<keyword evidence="11" id="KW-1185">Reference proteome</keyword>
<dbReference type="PANTHER" id="PTHR42752:SF1">
    <property type="entry name" value="IMIDAZOLONEPROPIONASE-RELATED"/>
    <property type="match status" value="1"/>
</dbReference>
<dbReference type="PANTHER" id="PTHR42752">
    <property type="entry name" value="IMIDAZOLONEPROPIONASE"/>
    <property type="match status" value="1"/>
</dbReference>
<dbReference type="Gene3D" id="3.20.20.140">
    <property type="entry name" value="Metal-dependent hydrolases"/>
    <property type="match status" value="1"/>
</dbReference>